<keyword evidence="1" id="KW-0732">Signal</keyword>
<dbReference type="HOGENOM" id="CLU_163388_0_0_5"/>
<keyword evidence="2" id="KW-0614">Plasmid</keyword>
<name>A4WZI1_CERS5</name>
<geneLocation type="plasmid" evidence="2">
    <name>pRSPA01</name>
</geneLocation>
<organism evidence="2">
    <name type="scientific">Cereibacter sphaeroides (strain ATCC 17025 / ATH 2.4.3)</name>
    <name type="common">Rhodobacter sphaeroides</name>
    <dbReference type="NCBI Taxonomy" id="349102"/>
    <lineage>
        <taxon>Bacteria</taxon>
        <taxon>Pseudomonadati</taxon>
        <taxon>Pseudomonadota</taxon>
        <taxon>Alphaproteobacteria</taxon>
        <taxon>Rhodobacterales</taxon>
        <taxon>Paracoccaceae</taxon>
        <taxon>Cereibacter</taxon>
    </lineage>
</organism>
<proteinExistence type="predicted"/>
<feature type="signal peptide" evidence="1">
    <location>
        <begin position="1"/>
        <end position="40"/>
    </location>
</feature>
<dbReference type="EMBL" id="CP000662">
    <property type="protein sequence ID" value="ABP72795.1"/>
    <property type="molecule type" value="Genomic_DNA"/>
</dbReference>
<evidence type="ECO:0000256" key="1">
    <source>
        <dbReference type="SAM" id="SignalP"/>
    </source>
</evidence>
<gene>
    <name evidence="2" type="ordered locus">Rsph17025_3941</name>
</gene>
<sequence>MFRSSIGLRTKGQTSGKRLTMKNLLAVTAAALALASSVSAGELVLDAPMQARSLHEGALDLVAYRNDLADGGMEVTAAFRARTPSGEPQVVKMLLQDQDRVQFSMPSDLRTIYTFARVGDRVTVGAEPVAFSLASQ</sequence>
<accession>A4WZI1</accession>
<reference evidence="2" key="1">
    <citation type="submission" date="2007-04" db="EMBL/GenBank/DDBJ databases">
        <title>Complete sequence of plasmid pRSPA01 of Rhodobacter sphaeroides ATCC 17025.</title>
        <authorList>
            <consortium name="US DOE Joint Genome Institute"/>
            <person name="Copeland A."/>
            <person name="Lucas S."/>
            <person name="Lapidus A."/>
            <person name="Barry K."/>
            <person name="Detter J.C."/>
            <person name="Glavina del Rio T."/>
            <person name="Hammon N."/>
            <person name="Israni S."/>
            <person name="Dalin E."/>
            <person name="Tice H."/>
            <person name="Pitluck S."/>
            <person name="Chertkov O."/>
            <person name="Brettin T."/>
            <person name="Bruce D."/>
            <person name="Han C."/>
            <person name="Schmutz J."/>
            <person name="Larimer F."/>
            <person name="Land M."/>
            <person name="Hauser L."/>
            <person name="Kyrpides N."/>
            <person name="Kim E."/>
            <person name="Richardson P."/>
            <person name="Mackenzie C."/>
            <person name="Choudhary M."/>
            <person name="Donohue T.J."/>
            <person name="Kaplan S."/>
        </authorList>
    </citation>
    <scope>NUCLEOTIDE SEQUENCE [LARGE SCALE GENOMIC DNA]</scope>
    <source>
        <strain evidence="2">ATCC 17025</strain>
        <plasmid evidence="2">pRSPA01</plasmid>
    </source>
</reference>
<feature type="chain" id="PRO_5002675171" evidence="1">
    <location>
        <begin position="41"/>
        <end position="136"/>
    </location>
</feature>
<dbReference type="AlphaFoldDB" id="A4WZI1"/>
<evidence type="ECO:0000313" key="2">
    <source>
        <dbReference type="EMBL" id="ABP72795.1"/>
    </source>
</evidence>
<dbReference type="KEGG" id="rsq:Rsph17025_3941"/>
<protein>
    <submittedName>
        <fullName evidence="2">Uncharacterized protein</fullName>
    </submittedName>
</protein>